<dbReference type="Pfam" id="PF08271">
    <property type="entry name" value="Zn_Ribbon_TF"/>
    <property type="match status" value="1"/>
</dbReference>
<dbReference type="RefSeq" id="WP_202652090.1">
    <property type="nucleotide sequence ID" value="NZ_JAESWB010000025.1"/>
</dbReference>
<name>A0ABS1TIE9_9BACI</name>
<keyword evidence="3" id="KW-1185">Reference proteome</keyword>
<comment type="caution">
    <text evidence="2">The sequence shown here is derived from an EMBL/GenBank/DDBJ whole genome shotgun (WGS) entry which is preliminary data.</text>
</comment>
<protein>
    <recommendedName>
        <fullName evidence="1">GATA-type domain-containing protein</fullName>
    </recommendedName>
</protein>
<dbReference type="InterPro" id="IPR013137">
    <property type="entry name" value="Znf_TFIIB"/>
</dbReference>
<dbReference type="Proteomes" id="UP000623967">
    <property type="component" value="Unassembled WGS sequence"/>
</dbReference>
<evidence type="ECO:0000313" key="3">
    <source>
        <dbReference type="Proteomes" id="UP000623967"/>
    </source>
</evidence>
<feature type="domain" description="GATA-type" evidence="1">
    <location>
        <begin position="74"/>
        <end position="105"/>
    </location>
</feature>
<organism evidence="2 3">
    <name type="scientific">Neobacillus paridis</name>
    <dbReference type="NCBI Taxonomy" id="2803862"/>
    <lineage>
        <taxon>Bacteria</taxon>
        <taxon>Bacillati</taxon>
        <taxon>Bacillota</taxon>
        <taxon>Bacilli</taxon>
        <taxon>Bacillales</taxon>
        <taxon>Bacillaceae</taxon>
        <taxon>Neobacillus</taxon>
    </lineage>
</organism>
<sequence>MEVRIWDISLAITDKHEEMELVKTLDIKMYKDLDFGGFIVIDGKSYRLCMYDNKKDILAVEPVKLNEEAEEIEYNSEFECPYCGSVNDDAWELDDEGETYCGSCGSELEYERVVTIEYNIKPKKCAPITRV</sequence>
<dbReference type="EMBL" id="JAESWB010000025">
    <property type="protein sequence ID" value="MBL4951100.1"/>
    <property type="molecule type" value="Genomic_DNA"/>
</dbReference>
<gene>
    <name evidence="2" type="ORF">JK635_02445</name>
</gene>
<proteinExistence type="predicted"/>
<evidence type="ECO:0000313" key="2">
    <source>
        <dbReference type="EMBL" id="MBL4951100.1"/>
    </source>
</evidence>
<reference evidence="2 3" key="1">
    <citation type="submission" date="2021-01" db="EMBL/GenBank/DDBJ databases">
        <title>Genome public.</title>
        <authorList>
            <person name="Liu C."/>
            <person name="Sun Q."/>
        </authorList>
    </citation>
    <scope>NUCLEOTIDE SEQUENCE [LARGE SCALE GENOMIC DNA]</scope>
    <source>
        <strain evidence="2 3">YIM B02564</strain>
    </source>
</reference>
<dbReference type="PROSITE" id="PS50114">
    <property type="entry name" value="GATA_ZN_FINGER_2"/>
    <property type="match status" value="1"/>
</dbReference>
<evidence type="ECO:0000259" key="1">
    <source>
        <dbReference type="PROSITE" id="PS50114"/>
    </source>
</evidence>
<accession>A0ABS1TIE9</accession>
<dbReference type="InterPro" id="IPR000679">
    <property type="entry name" value="Znf_GATA"/>
</dbReference>